<evidence type="ECO:0000313" key="3">
    <source>
        <dbReference type="EMBL" id="SKC86844.1"/>
    </source>
</evidence>
<name>A0A1T5MFX9_9BACT</name>
<dbReference type="SUPFAM" id="SSF47413">
    <property type="entry name" value="lambda repressor-like DNA-binding domains"/>
    <property type="match status" value="1"/>
</dbReference>
<dbReference type="GO" id="GO:0003677">
    <property type="term" value="F:DNA binding"/>
    <property type="evidence" value="ECO:0007669"/>
    <property type="project" value="InterPro"/>
</dbReference>
<sequence>MTNDNRTIHQGRNVKRFREMLGLKQEALADQLGGDWSQKKISMLEGKEVIDAALLDELAGALKVPAEAIKNFNEETAVNIISNTFTEHAILNGINYNPTFYSMDEALIEIKSLKTEIRELFIRNEKLTEALLKEKDEKIALLQKVLEGRK</sequence>
<reference evidence="3 4" key="1">
    <citation type="submission" date="2017-02" db="EMBL/GenBank/DDBJ databases">
        <authorList>
            <person name="Peterson S.W."/>
        </authorList>
    </citation>
    <scope>NUCLEOTIDE SEQUENCE [LARGE SCALE GENOMIC DNA]</scope>
    <source>
        <strain evidence="3 4">DSM 25262</strain>
    </source>
</reference>
<proteinExistence type="predicted"/>
<dbReference type="CDD" id="cd00093">
    <property type="entry name" value="HTH_XRE"/>
    <property type="match status" value="1"/>
</dbReference>
<feature type="domain" description="HTH cro/C1-type" evidence="2">
    <location>
        <begin position="14"/>
        <end position="69"/>
    </location>
</feature>
<dbReference type="PROSITE" id="PS50943">
    <property type="entry name" value="HTH_CROC1"/>
    <property type="match status" value="1"/>
</dbReference>
<evidence type="ECO:0000259" key="2">
    <source>
        <dbReference type="PROSITE" id="PS50943"/>
    </source>
</evidence>
<dbReference type="Proteomes" id="UP000190961">
    <property type="component" value="Unassembled WGS sequence"/>
</dbReference>
<gene>
    <name evidence="3" type="ORF">SAMN05660236_5268</name>
</gene>
<accession>A0A1T5MFX9</accession>
<dbReference type="OrthoDB" id="674774at2"/>
<evidence type="ECO:0000256" key="1">
    <source>
        <dbReference type="SAM" id="Coils"/>
    </source>
</evidence>
<dbReference type="SMART" id="SM00530">
    <property type="entry name" value="HTH_XRE"/>
    <property type="match status" value="1"/>
</dbReference>
<dbReference type="AlphaFoldDB" id="A0A1T5MFX9"/>
<keyword evidence="1" id="KW-0175">Coiled coil</keyword>
<feature type="coiled-coil region" evidence="1">
    <location>
        <begin position="103"/>
        <end position="144"/>
    </location>
</feature>
<evidence type="ECO:0000313" key="4">
    <source>
        <dbReference type="Proteomes" id="UP000190961"/>
    </source>
</evidence>
<dbReference type="Gene3D" id="1.10.260.40">
    <property type="entry name" value="lambda repressor-like DNA-binding domains"/>
    <property type="match status" value="1"/>
</dbReference>
<keyword evidence="4" id="KW-1185">Reference proteome</keyword>
<dbReference type="InterPro" id="IPR001387">
    <property type="entry name" value="Cro/C1-type_HTH"/>
</dbReference>
<dbReference type="RefSeq" id="WP_079689755.1">
    <property type="nucleotide sequence ID" value="NZ_FUZU01000004.1"/>
</dbReference>
<dbReference type="InterPro" id="IPR010982">
    <property type="entry name" value="Lambda_DNA-bd_dom_sf"/>
</dbReference>
<protein>
    <submittedName>
        <fullName evidence="3">Helix-turn-helix domain-containing protein</fullName>
    </submittedName>
</protein>
<dbReference type="EMBL" id="FUZU01000004">
    <property type="protein sequence ID" value="SKC86844.1"/>
    <property type="molecule type" value="Genomic_DNA"/>
</dbReference>
<organism evidence="3 4">
    <name type="scientific">Ohtaekwangia koreensis</name>
    <dbReference type="NCBI Taxonomy" id="688867"/>
    <lineage>
        <taxon>Bacteria</taxon>
        <taxon>Pseudomonadati</taxon>
        <taxon>Bacteroidota</taxon>
        <taxon>Cytophagia</taxon>
        <taxon>Cytophagales</taxon>
        <taxon>Fulvivirgaceae</taxon>
        <taxon>Ohtaekwangia</taxon>
    </lineage>
</organism>
<dbReference type="STRING" id="688867.SAMN05660236_5268"/>